<feature type="transmembrane region" description="Helical" evidence="2">
    <location>
        <begin position="177"/>
        <end position="195"/>
    </location>
</feature>
<keyword evidence="6" id="KW-1185">Reference proteome</keyword>
<keyword evidence="2" id="KW-0472">Membrane</keyword>
<evidence type="ECO:0000313" key="5">
    <source>
        <dbReference type="Proteomes" id="UP000577956"/>
    </source>
</evidence>
<keyword evidence="2" id="KW-1133">Transmembrane helix</keyword>
<feature type="transmembrane region" description="Helical" evidence="2">
    <location>
        <begin position="258"/>
        <end position="280"/>
    </location>
</feature>
<gene>
    <name evidence="4" type="ORF">BKA21_001941</name>
    <name evidence="3" type="ORF">Col01nite_18760</name>
</gene>
<dbReference type="InterPro" id="IPR012507">
    <property type="entry name" value="YibE_F"/>
</dbReference>
<feature type="compositionally biased region" description="Pro residues" evidence="1">
    <location>
        <begin position="1"/>
        <end position="13"/>
    </location>
</feature>
<dbReference type="AlphaFoldDB" id="A0A7Y9FGD3"/>
<dbReference type="EMBL" id="JACCBK010000001">
    <property type="protein sequence ID" value="NYD86392.1"/>
    <property type="molecule type" value="Genomic_DNA"/>
</dbReference>
<feature type="transmembrane region" description="Helical" evidence="2">
    <location>
        <begin position="202"/>
        <end position="222"/>
    </location>
</feature>
<reference evidence="4 5" key="1">
    <citation type="submission" date="2020-07" db="EMBL/GenBank/DDBJ databases">
        <title>Sequencing the genomes of 1000 actinobacteria strains.</title>
        <authorList>
            <person name="Klenk H.-P."/>
        </authorList>
    </citation>
    <scope>NUCLEOTIDE SEQUENCE [LARGE SCALE GENOMIC DNA]</scope>
    <source>
        <strain evidence="4 5">DSM 24482</strain>
    </source>
</reference>
<feature type="transmembrane region" description="Helical" evidence="2">
    <location>
        <begin position="46"/>
        <end position="68"/>
    </location>
</feature>
<dbReference type="Proteomes" id="UP000618382">
    <property type="component" value="Unassembled WGS sequence"/>
</dbReference>
<protein>
    <submittedName>
        <fullName evidence="4">Putative membrane protein</fullName>
    </submittedName>
</protein>
<feature type="transmembrane region" description="Helical" evidence="2">
    <location>
        <begin position="228"/>
        <end position="246"/>
    </location>
</feature>
<evidence type="ECO:0000313" key="3">
    <source>
        <dbReference type="EMBL" id="GIG32717.1"/>
    </source>
</evidence>
<evidence type="ECO:0000256" key="1">
    <source>
        <dbReference type="SAM" id="MobiDB-lite"/>
    </source>
</evidence>
<sequence length="446" mass="45730">MSTDPSPPVPAPHDPAARRAAAAYGAVPPEPVEPPHGRHGGGRGPAWVLGAVVVVLGLAALVGVALTWPDGETTAGAGLVDVDVQYLRAGVTDARWTTCDGTIEDVAPDGTVPETVQCLQVDATVTGGSLAGTQVQVLATSGVGVGDVPPGTGIIVERYPPIDGAAEVWAWGDYQRGLPLGTFALVFALVTVLVAGLRGLRALIGLALAFVVLAVYLIPGLVQGQSGLVVALSASTVIVIIVLYLAHGVSLRTTTALVGTLAGLAMVTGLGVLGAELAHLQPGSTEETYRLARLLGDDGIQILRGVFLSGVVLAGIGVLNDVTITQAAAVFELRASDPDASWRRLFERGMRIGRDHIASTVYTIAFAYAGASLPVLLLLELYAQPLTRTLTTGEFAEEIVRTLAGSVGLVLAIPLTTLIAALAAVTVHDPARLAGTGHSHTHRHVG</sequence>
<reference evidence="3 6" key="2">
    <citation type="submission" date="2021-01" db="EMBL/GenBank/DDBJ databases">
        <title>Whole genome shotgun sequence of Cellulomonas oligotrophica NBRC 109435.</title>
        <authorList>
            <person name="Komaki H."/>
            <person name="Tamura T."/>
        </authorList>
    </citation>
    <scope>NUCLEOTIDE SEQUENCE [LARGE SCALE GENOMIC DNA]</scope>
    <source>
        <strain evidence="3 6">NBRC 109435</strain>
    </source>
</reference>
<feature type="transmembrane region" description="Helical" evidence="2">
    <location>
        <begin position="360"/>
        <end position="383"/>
    </location>
</feature>
<accession>A0A7Y9FGD3</accession>
<name>A0A7Y9FGD3_9CELL</name>
<dbReference type="PANTHER" id="PTHR41771">
    <property type="entry name" value="MEMBRANE PROTEIN-RELATED"/>
    <property type="match status" value="1"/>
</dbReference>
<dbReference type="Proteomes" id="UP000577956">
    <property type="component" value="Unassembled WGS sequence"/>
</dbReference>
<organism evidence="4 5">
    <name type="scientific">Cellulomonas oligotrophica</name>
    <dbReference type="NCBI Taxonomy" id="931536"/>
    <lineage>
        <taxon>Bacteria</taxon>
        <taxon>Bacillati</taxon>
        <taxon>Actinomycetota</taxon>
        <taxon>Actinomycetes</taxon>
        <taxon>Micrococcales</taxon>
        <taxon>Cellulomonadaceae</taxon>
        <taxon>Cellulomonas</taxon>
    </lineage>
</organism>
<feature type="transmembrane region" description="Helical" evidence="2">
    <location>
        <begin position="300"/>
        <end position="319"/>
    </location>
</feature>
<feature type="transmembrane region" description="Helical" evidence="2">
    <location>
        <begin position="403"/>
        <end position="425"/>
    </location>
</feature>
<proteinExistence type="predicted"/>
<keyword evidence="2" id="KW-0812">Transmembrane</keyword>
<dbReference type="RefSeq" id="WP_140458029.1">
    <property type="nucleotide sequence ID" value="NZ_BAABFI010000001.1"/>
</dbReference>
<evidence type="ECO:0000313" key="4">
    <source>
        <dbReference type="EMBL" id="NYD86392.1"/>
    </source>
</evidence>
<feature type="region of interest" description="Disordered" evidence="1">
    <location>
        <begin position="1"/>
        <end position="22"/>
    </location>
</feature>
<comment type="caution">
    <text evidence="4">The sequence shown here is derived from an EMBL/GenBank/DDBJ whole genome shotgun (WGS) entry which is preliminary data.</text>
</comment>
<evidence type="ECO:0000256" key="2">
    <source>
        <dbReference type="SAM" id="Phobius"/>
    </source>
</evidence>
<evidence type="ECO:0000313" key="6">
    <source>
        <dbReference type="Proteomes" id="UP000618382"/>
    </source>
</evidence>
<dbReference type="EMBL" id="BONN01000004">
    <property type="protein sequence ID" value="GIG32717.1"/>
    <property type="molecule type" value="Genomic_DNA"/>
</dbReference>
<dbReference type="Pfam" id="PF07907">
    <property type="entry name" value="YibE_F"/>
    <property type="match status" value="1"/>
</dbReference>
<dbReference type="PANTHER" id="PTHR41771:SF1">
    <property type="entry name" value="MEMBRANE PROTEIN"/>
    <property type="match status" value="1"/>
</dbReference>